<dbReference type="GO" id="GO:0015818">
    <property type="term" value="P:isoleucine transport"/>
    <property type="evidence" value="ECO:0007669"/>
    <property type="project" value="TreeGrafter"/>
</dbReference>
<proteinExistence type="inferred from homology"/>
<dbReference type="GO" id="GO:0015188">
    <property type="term" value="F:L-isoleucine transmembrane transporter activity"/>
    <property type="evidence" value="ECO:0007669"/>
    <property type="project" value="TreeGrafter"/>
</dbReference>
<evidence type="ECO:0000313" key="10">
    <source>
        <dbReference type="EMBL" id="OWK98255.1"/>
    </source>
</evidence>
<gene>
    <name evidence="10" type="ORF">AP75_06500</name>
</gene>
<evidence type="ECO:0000313" key="11">
    <source>
        <dbReference type="Proteomes" id="UP000197587"/>
    </source>
</evidence>
<dbReference type="RefSeq" id="WP_031503258.1">
    <property type="nucleotide sequence ID" value="NZ_JASZ02000011.1"/>
</dbReference>
<feature type="transmembrane region" description="Helical" evidence="9">
    <location>
        <begin position="368"/>
        <end position="390"/>
    </location>
</feature>
<feature type="transmembrane region" description="Helical" evidence="9">
    <location>
        <begin position="146"/>
        <end position="168"/>
    </location>
</feature>
<dbReference type="Proteomes" id="UP000197587">
    <property type="component" value="Unassembled WGS sequence"/>
</dbReference>
<reference evidence="10 11" key="2">
    <citation type="submission" date="2017-05" db="EMBL/GenBank/DDBJ databases">
        <title>Genome of Chryseobacterium haifense.</title>
        <authorList>
            <person name="Newman J.D."/>
        </authorList>
    </citation>
    <scope>NUCLEOTIDE SEQUENCE [LARGE SCALE GENOMIC DNA]</scope>
    <source>
        <strain evidence="10 11">DSM 19056</strain>
    </source>
</reference>
<feature type="transmembrane region" description="Helical" evidence="9">
    <location>
        <begin position="333"/>
        <end position="356"/>
    </location>
</feature>
<organism evidence="10 11">
    <name type="scientific">Kaistella haifensis DSM 19056</name>
    <dbReference type="NCBI Taxonomy" id="1450526"/>
    <lineage>
        <taxon>Bacteria</taxon>
        <taxon>Pseudomonadati</taxon>
        <taxon>Bacteroidota</taxon>
        <taxon>Flavobacteriia</taxon>
        <taxon>Flavobacteriales</taxon>
        <taxon>Weeksellaceae</taxon>
        <taxon>Chryseobacterium group</taxon>
        <taxon>Kaistella</taxon>
    </lineage>
</organism>
<feature type="transmembrane region" description="Helical" evidence="9">
    <location>
        <begin position="276"/>
        <end position="297"/>
    </location>
</feature>
<dbReference type="EMBL" id="JASZ02000011">
    <property type="protein sequence ID" value="OWK98255.1"/>
    <property type="molecule type" value="Genomic_DNA"/>
</dbReference>
<feature type="transmembrane region" description="Helical" evidence="9">
    <location>
        <begin position="410"/>
        <end position="427"/>
    </location>
</feature>
<dbReference type="PANTHER" id="PTHR30588">
    <property type="entry name" value="BRANCHED-CHAIN AMINO ACID TRANSPORT SYSTEM 2 CARRIER PROTEIN"/>
    <property type="match status" value="1"/>
</dbReference>
<dbReference type="GO" id="GO:0005304">
    <property type="term" value="F:L-valine transmembrane transporter activity"/>
    <property type="evidence" value="ECO:0007669"/>
    <property type="project" value="TreeGrafter"/>
</dbReference>
<evidence type="ECO:0000256" key="4">
    <source>
        <dbReference type="ARBA" id="ARBA00022475"/>
    </source>
</evidence>
<feature type="transmembrane region" description="Helical" evidence="9">
    <location>
        <begin position="39"/>
        <end position="65"/>
    </location>
</feature>
<evidence type="ECO:0000256" key="2">
    <source>
        <dbReference type="ARBA" id="ARBA00008540"/>
    </source>
</evidence>
<feature type="transmembrane region" description="Helical" evidence="9">
    <location>
        <begin position="7"/>
        <end position="27"/>
    </location>
</feature>
<keyword evidence="3" id="KW-0813">Transport</keyword>
<dbReference type="GO" id="GO:0005886">
    <property type="term" value="C:plasma membrane"/>
    <property type="evidence" value="ECO:0007669"/>
    <property type="project" value="UniProtKB-SubCell"/>
</dbReference>
<comment type="caution">
    <text evidence="10">The sequence shown here is derived from an EMBL/GenBank/DDBJ whole genome shotgun (WGS) entry which is preliminary data.</text>
</comment>
<dbReference type="Pfam" id="PF05525">
    <property type="entry name" value="Branch_AA_trans"/>
    <property type="match status" value="1"/>
</dbReference>
<dbReference type="AlphaFoldDB" id="A0A2D0A6E8"/>
<comment type="subcellular location">
    <subcellularLocation>
        <location evidence="1">Cell membrane</location>
        <topology evidence="1">Multi-pass membrane protein</topology>
    </subcellularLocation>
</comment>
<keyword evidence="6" id="KW-0029">Amino-acid transport</keyword>
<feature type="transmembrane region" description="Helical" evidence="9">
    <location>
        <begin position="222"/>
        <end position="246"/>
    </location>
</feature>
<evidence type="ECO:0000256" key="6">
    <source>
        <dbReference type="ARBA" id="ARBA00022970"/>
    </source>
</evidence>
<evidence type="ECO:0000256" key="3">
    <source>
        <dbReference type="ARBA" id="ARBA00022448"/>
    </source>
</evidence>
<dbReference type="NCBIfam" id="TIGR00796">
    <property type="entry name" value="livcs"/>
    <property type="match status" value="1"/>
</dbReference>
<comment type="similarity">
    <text evidence="2">Belongs to the branched chain amino acid transporter family.</text>
</comment>
<evidence type="ECO:0000256" key="5">
    <source>
        <dbReference type="ARBA" id="ARBA00022692"/>
    </source>
</evidence>
<keyword evidence="7 9" id="KW-1133">Transmembrane helix</keyword>
<keyword evidence="4" id="KW-1003">Cell membrane</keyword>
<feature type="transmembrane region" description="Helical" evidence="9">
    <location>
        <begin position="116"/>
        <end position="134"/>
    </location>
</feature>
<feature type="transmembrane region" description="Helical" evidence="9">
    <location>
        <begin position="77"/>
        <end position="96"/>
    </location>
</feature>
<feature type="transmembrane region" description="Helical" evidence="9">
    <location>
        <begin position="309"/>
        <end position="327"/>
    </location>
</feature>
<name>A0A2D0A6E8_9FLAO</name>
<protein>
    <submittedName>
        <fullName evidence="10">Branched-chain amino acid transport system II carrier protein</fullName>
    </submittedName>
</protein>
<accession>A0A2D0A6E8</accession>
<dbReference type="GO" id="GO:0015190">
    <property type="term" value="F:L-leucine transmembrane transporter activity"/>
    <property type="evidence" value="ECO:0007669"/>
    <property type="project" value="TreeGrafter"/>
</dbReference>
<keyword evidence="11" id="KW-1185">Reference proteome</keyword>
<dbReference type="InterPro" id="IPR004685">
    <property type="entry name" value="Brnchd-chn_aa_trnsp_Livcs"/>
</dbReference>
<evidence type="ECO:0000256" key="7">
    <source>
        <dbReference type="ARBA" id="ARBA00022989"/>
    </source>
</evidence>
<reference evidence="10 11" key="1">
    <citation type="submission" date="2014-01" db="EMBL/GenBank/DDBJ databases">
        <authorList>
            <consortium name="Genome Consortium for Active Teaching"/>
            <person name="Sontag T.C."/>
            <person name="Newman J.D."/>
        </authorList>
    </citation>
    <scope>NUCLEOTIDE SEQUENCE [LARGE SCALE GENOMIC DNA]</scope>
    <source>
        <strain evidence="10 11">DSM 19056</strain>
    </source>
</reference>
<dbReference type="PANTHER" id="PTHR30588:SF0">
    <property type="entry name" value="BRANCHED-CHAIN AMINO ACID PERMEASE BRNQ"/>
    <property type="match status" value="1"/>
</dbReference>
<keyword evidence="5 9" id="KW-0812">Transmembrane</keyword>
<evidence type="ECO:0000256" key="8">
    <source>
        <dbReference type="ARBA" id="ARBA00023136"/>
    </source>
</evidence>
<evidence type="ECO:0000256" key="9">
    <source>
        <dbReference type="SAM" id="Phobius"/>
    </source>
</evidence>
<dbReference type="GO" id="GO:0015820">
    <property type="term" value="P:L-leucine transport"/>
    <property type="evidence" value="ECO:0007669"/>
    <property type="project" value="TreeGrafter"/>
</dbReference>
<evidence type="ECO:0000256" key="1">
    <source>
        <dbReference type="ARBA" id="ARBA00004651"/>
    </source>
</evidence>
<feature type="transmembrane region" description="Helical" evidence="9">
    <location>
        <begin position="188"/>
        <end position="210"/>
    </location>
</feature>
<sequence>MKNKISTAITLGFALFAMFFGAGNLILPPFIGLKTGDQWFTAIAGFFTTGIVSPFLGVLTVVLFGTSFTDLGRKVNPAVVTVLALLIMLCIGPLVAIPRTGATTYEIGIKPLFPEFNNILFSLIFFGIVLALSITQSKIVDIIGNFLTPFLILSLGILVTVGLLNPTAATENTGVTAQESFIFAFHEGYQTLDVLASVIFAGIIISAAIDKGYTNARDRFKITIAAGLISMAALLFIYGGLIYLGAHSGYGFSEKVSRTQLLLNISQNLMGKNGTLVISVAVAMACLTTAIALTSAMGSFLQELTKGKLGYKAGVILTCLVSGYFSVKSVDEIIEYAVVILGFVYPITFALILTVLLFGKIIFSRTPYVAAVATAGFVALLSVLENFGVLVEPIQALKSWLPLSEHQLEWLLPSFAAFFIAAAFNSGRKSHQEAKVVD</sequence>
<keyword evidence="8 9" id="KW-0472">Membrane</keyword>